<keyword evidence="1" id="KW-1133">Transmembrane helix</keyword>
<proteinExistence type="predicted"/>
<accession>A0ABD0MMR6</accession>
<feature type="non-terminal residue" evidence="2">
    <location>
        <position position="1"/>
    </location>
</feature>
<keyword evidence="1" id="KW-0812">Transmembrane</keyword>
<gene>
    <name evidence="2" type="ORF">M9458_054731</name>
</gene>
<reference evidence="2 3" key="1">
    <citation type="submission" date="2024-05" db="EMBL/GenBank/DDBJ databases">
        <title>Genome sequencing and assembly of Indian major carp, Cirrhinus mrigala (Hamilton, 1822).</title>
        <authorList>
            <person name="Mohindra V."/>
            <person name="Chowdhury L.M."/>
            <person name="Lal K."/>
            <person name="Jena J.K."/>
        </authorList>
    </citation>
    <scope>NUCLEOTIDE SEQUENCE [LARGE SCALE GENOMIC DNA]</scope>
    <source>
        <strain evidence="2">CM1030</strain>
        <tissue evidence="2">Blood</tissue>
    </source>
</reference>
<sequence length="58" mass="6661">RSVHFIFIAAHSFFPVVTYFLLKQEVGTHQSARPAEGHVALIWKLRSCARAKRRRVAV</sequence>
<feature type="transmembrane region" description="Helical" evidence="1">
    <location>
        <begin position="6"/>
        <end position="22"/>
    </location>
</feature>
<name>A0ABD0MMR6_CIRMR</name>
<keyword evidence="1" id="KW-0472">Membrane</keyword>
<organism evidence="2 3">
    <name type="scientific">Cirrhinus mrigala</name>
    <name type="common">Mrigala</name>
    <dbReference type="NCBI Taxonomy" id="683832"/>
    <lineage>
        <taxon>Eukaryota</taxon>
        <taxon>Metazoa</taxon>
        <taxon>Chordata</taxon>
        <taxon>Craniata</taxon>
        <taxon>Vertebrata</taxon>
        <taxon>Euteleostomi</taxon>
        <taxon>Actinopterygii</taxon>
        <taxon>Neopterygii</taxon>
        <taxon>Teleostei</taxon>
        <taxon>Ostariophysi</taxon>
        <taxon>Cypriniformes</taxon>
        <taxon>Cyprinidae</taxon>
        <taxon>Labeoninae</taxon>
        <taxon>Labeonini</taxon>
        <taxon>Cirrhinus</taxon>
    </lineage>
</organism>
<comment type="caution">
    <text evidence="2">The sequence shown here is derived from an EMBL/GenBank/DDBJ whole genome shotgun (WGS) entry which is preliminary data.</text>
</comment>
<dbReference type="Proteomes" id="UP001529510">
    <property type="component" value="Unassembled WGS sequence"/>
</dbReference>
<keyword evidence="3" id="KW-1185">Reference proteome</keyword>
<evidence type="ECO:0000256" key="1">
    <source>
        <dbReference type="SAM" id="Phobius"/>
    </source>
</evidence>
<evidence type="ECO:0000313" key="3">
    <source>
        <dbReference type="Proteomes" id="UP001529510"/>
    </source>
</evidence>
<protein>
    <submittedName>
        <fullName evidence="2">Uncharacterized protein</fullName>
    </submittedName>
</protein>
<dbReference type="AlphaFoldDB" id="A0ABD0MMR6"/>
<dbReference type="EMBL" id="JAMKFB020000308">
    <property type="protein sequence ID" value="KAL0150072.1"/>
    <property type="molecule type" value="Genomic_DNA"/>
</dbReference>
<evidence type="ECO:0000313" key="2">
    <source>
        <dbReference type="EMBL" id="KAL0150072.1"/>
    </source>
</evidence>